<keyword evidence="4" id="KW-1185">Reference proteome</keyword>
<accession>A0A7X1FQX8</accession>
<comment type="caution">
    <text evidence="3">The sequence shown here is derived from an EMBL/GenBank/DDBJ whole genome shotgun (WGS) entry which is preliminary data.</text>
</comment>
<evidence type="ECO:0000256" key="1">
    <source>
        <dbReference type="SAM" id="Phobius"/>
    </source>
</evidence>
<dbReference type="SUPFAM" id="SSF141371">
    <property type="entry name" value="PilZ domain-like"/>
    <property type="match status" value="1"/>
</dbReference>
<feature type="transmembrane region" description="Helical" evidence="1">
    <location>
        <begin position="154"/>
        <end position="176"/>
    </location>
</feature>
<evidence type="ECO:0000313" key="3">
    <source>
        <dbReference type="EMBL" id="MBC2665326.1"/>
    </source>
</evidence>
<dbReference type="Pfam" id="PF07238">
    <property type="entry name" value="PilZ"/>
    <property type="match status" value="1"/>
</dbReference>
<keyword evidence="1" id="KW-1133">Transmembrane helix</keyword>
<dbReference type="InterPro" id="IPR009875">
    <property type="entry name" value="PilZ_domain"/>
</dbReference>
<sequence>MRRFPSALGQAEPWHQAEVAMVTRDDREPRKRTFIEAEIRHQGGWAEVLICNISQHGMMLRGDCLPEKGSQVEIRSSAAVTSGQIRWRSGDRCGLRLGKAMDIRMMTGEIGAPGGAPFIAGKVAPQTARTKRITRLPPVLTNARRTNAGRLIELALVMLACAALGAVAINSVASILDHPLRRVSSQIESVRD</sequence>
<reference evidence="3 4" key="1">
    <citation type="submission" date="2020-08" db="EMBL/GenBank/DDBJ databases">
        <title>The genome sequence of type strain Novosphingobium flavum NBRC 111647.</title>
        <authorList>
            <person name="Liu Y."/>
        </authorList>
    </citation>
    <scope>NUCLEOTIDE SEQUENCE [LARGE SCALE GENOMIC DNA]</scope>
    <source>
        <strain evidence="3 4">NBRC 111647</strain>
    </source>
</reference>
<dbReference type="RefSeq" id="WP_185663599.1">
    <property type="nucleotide sequence ID" value="NZ_JACLAW010000005.1"/>
</dbReference>
<keyword evidence="1" id="KW-0472">Membrane</keyword>
<dbReference type="GO" id="GO:0035438">
    <property type="term" value="F:cyclic-di-GMP binding"/>
    <property type="evidence" value="ECO:0007669"/>
    <property type="project" value="InterPro"/>
</dbReference>
<dbReference type="AlphaFoldDB" id="A0A7X1FQX8"/>
<proteinExistence type="predicted"/>
<organism evidence="3 4">
    <name type="scientific">Novosphingobium flavum</name>
    <dbReference type="NCBI Taxonomy" id="1778672"/>
    <lineage>
        <taxon>Bacteria</taxon>
        <taxon>Pseudomonadati</taxon>
        <taxon>Pseudomonadota</taxon>
        <taxon>Alphaproteobacteria</taxon>
        <taxon>Sphingomonadales</taxon>
        <taxon>Sphingomonadaceae</taxon>
        <taxon>Novosphingobium</taxon>
    </lineage>
</organism>
<keyword evidence="1" id="KW-0812">Transmembrane</keyword>
<dbReference type="EMBL" id="JACLAW010000005">
    <property type="protein sequence ID" value="MBC2665326.1"/>
    <property type="molecule type" value="Genomic_DNA"/>
</dbReference>
<name>A0A7X1FQX8_9SPHN</name>
<evidence type="ECO:0000313" key="4">
    <source>
        <dbReference type="Proteomes" id="UP000566813"/>
    </source>
</evidence>
<feature type="domain" description="PilZ" evidence="2">
    <location>
        <begin position="27"/>
        <end position="103"/>
    </location>
</feature>
<protein>
    <submittedName>
        <fullName evidence="3">PilZ domain-containing protein</fullName>
    </submittedName>
</protein>
<gene>
    <name evidence="3" type="ORF">H7F51_07325</name>
</gene>
<dbReference type="Proteomes" id="UP000566813">
    <property type="component" value="Unassembled WGS sequence"/>
</dbReference>
<evidence type="ECO:0000259" key="2">
    <source>
        <dbReference type="Pfam" id="PF07238"/>
    </source>
</evidence>